<organism evidence="1 2">
    <name type="scientific">Peronosclerospora sorghi</name>
    <dbReference type="NCBI Taxonomy" id="230839"/>
    <lineage>
        <taxon>Eukaryota</taxon>
        <taxon>Sar</taxon>
        <taxon>Stramenopiles</taxon>
        <taxon>Oomycota</taxon>
        <taxon>Peronosporomycetes</taxon>
        <taxon>Peronosporales</taxon>
        <taxon>Peronosporaceae</taxon>
        <taxon>Peronosclerospora</taxon>
    </lineage>
</organism>
<accession>A0ACC0WEH6</accession>
<keyword evidence="2" id="KW-1185">Reference proteome</keyword>
<gene>
    <name evidence="1" type="ORF">PsorP6_012959</name>
</gene>
<evidence type="ECO:0000313" key="1">
    <source>
        <dbReference type="EMBL" id="KAI9917167.1"/>
    </source>
</evidence>
<dbReference type="Proteomes" id="UP001163321">
    <property type="component" value="Chromosome 13"/>
</dbReference>
<evidence type="ECO:0000313" key="2">
    <source>
        <dbReference type="Proteomes" id="UP001163321"/>
    </source>
</evidence>
<proteinExistence type="predicted"/>
<protein>
    <submittedName>
        <fullName evidence="1">Uncharacterized protein</fullName>
    </submittedName>
</protein>
<sequence>MEAKEIFTGFEEPAIDLLPTFPRKRGVAASFSMVGKRSCRDLFTHVDNDNDDDRDRPAYKDRILVHSLDYKKECLTFFSYKNYQAAVDDLRQGNHALRDKRDMREFKIKLVNLDVHLWTYAERDDADAARLPTSFVPAPVEHLPARHRRRPDEVVSTCRFVPARPLSTSCAVSLEKSGSIQQY</sequence>
<dbReference type="EMBL" id="CM047592">
    <property type="protein sequence ID" value="KAI9917167.1"/>
    <property type="molecule type" value="Genomic_DNA"/>
</dbReference>
<name>A0ACC0WEH6_9STRA</name>
<reference evidence="1 2" key="1">
    <citation type="journal article" date="2022" name="bioRxiv">
        <title>The genome of the oomycete Peronosclerospora sorghi, a cosmopolitan pathogen of maize and sorghum, is inflated with dispersed pseudogenes.</title>
        <authorList>
            <person name="Fletcher K."/>
            <person name="Martin F."/>
            <person name="Isakeit T."/>
            <person name="Cavanaugh K."/>
            <person name="Magill C."/>
            <person name="Michelmore R."/>
        </authorList>
    </citation>
    <scope>NUCLEOTIDE SEQUENCE [LARGE SCALE GENOMIC DNA]</scope>
    <source>
        <strain evidence="1">P6</strain>
    </source>
</reference>
<comment type="caution">
    <text evidence="1">The sequence shown here is derived from an EMBL/GenBank/DDBJ whole genome shotgun (WGS) entry which is preliminary data.</text>
</comment>